<organism evidence="3 4">
    <name type="scientific">Tetrahymena thermophila (strain SB210)</name>
    <dbReference type="NCBI Taxonomy" id="312017"/>
    <lineage>
        <taxon>Eukaryota</taxon>
        <taxon>Sar</taxon>
        <taxon>Alveolata</taxon>
        <taxon>Ciliophora</taxon>
        <taxon>Intramacronucleata</taxon>
        <taxon>Oligohymenophorea</taxon>
        <taxon>Hymenostomatida</taxon>
        <taxon>Tetrahymenina</taxon>
        <taxon>Tetrahymenidae</taxon>
        <taxon>Tetrahymena</taxon>
    </lineage>
</organism>
<dbReference type="InParanoid" id="Q24CV1"/>
<evidence type="ECO:0000256" key="1">
    <source>
        <dbReference type="SAM" id="MobiDB-lite"/>
    </source>
</evidence>
<protein>
    <submittedName>
        <fullName evidence="3">Coiled-coil protein, putative</fullName>
    </submittedName>
</protein>
<dbReference type="eggNOG" id="ENOG502RT43">
    <property type="taxonomic scope" value="Eukaryota"/>
</dbReference>
<feature type="compositionally biased region" description="Basic and acidic residues" evidence="1">
    <location>
        <begin position="176"/>
        <end position="188"/>
    </location>
</feature>
<evidence type="ECO:0000313" key="3">
    <source>
        <dbReference type="EMBL" id="EAS05657.1"/>
    </source>
</evidence>
<gene>
    <name evidence="3" type="ORF">TTHERM_00713510</name>
</gene>
<dbReference type="HOGENOM" id="CLU_1463955_0_0_1"/>
<dbReference type="STRING" id="312017.Q24CV1"/>
<dbReference type="Pfam" id="PF09747">
    <property type="entry name" value="CCD97-like_C"/>
    <property type="match status" value="2"/>
</dbReference>
<dbReference type="OMA" id="LMIEARI"/>
<keyword evidence="4" id="KW-1185">Reference proteome</keyword>
<feature type="region of interest" description="Disordered" evidence="1">
    <location>
        <begin position="170"/>
        <end position="211"/>
    </location>
</feature>
<feature type="domain" description="CCD97-like C-terminal" evidence="2">
    <location>
        <begin position="46"/>
        <end position="122"/>
    </location>
</feature>
<reference evidence="4" key="1">
    <citation type="journal article" date="2006" name="PLoS Biol.">
        <title>Macronuclear genome sequence of the ciliate Tetrahymena thermophila, a model eukaryote.</title>
        <authorList>
            <person name="Eisen J.A."/>
            <person name="Coyne R.S."/>
            <person name="Wu M."/>
            <person name="Wu D."/>
            <person name="Thiagarajan M."/>
            <person name="Wortman J.R."/>
            <person name="Badger J.H."/>
            <person name="Ren Q."/>
            <person name="Amedeo P."/>
            <person name="Jones K.M."/>
            <person name="Tallon L.J."/>
            <person name="Delcher A.L."/>
            <person name="Salzberg S.L."/>
            <person name="Silva J.C."/>
            <person name="Haas B.J."/>
            <person name="Majoros W.H."/>
            <person name="Farzad M."/>
            <person name="Carlton J.M."/>
            <person name="Smith R.K. Jr."/>
            <person name="Garg J."/>
            <person name="Pearlman R.E."/>
            <person name="Karrer K.M."/>
            <person name="Sun L."/>
            <person name="Manning G."/>
            <person name="Elde N.C."/>
            <person name="Turkewitz A.P."/>
            <person name="Asai D.J."/>
            <person name="Wilkes D.E."/>
            <person name="Wang Y."/>
            <person name="Cai H."/>
            <person name="Collins K."/>
            <person name="Stewart B.A."/>
            <person name="Lee S.R."/>
            <person name="Wilamowska K."/>
            <person name="Weinberg Z."/>
            <person name="Ruzzo W.L."/>
            <person name="Wloga D."/>
            <person name="Gaertig J."/>
            <person name="Frankel J."/>
            <person name="Tsao C.-C."/>
            <person name="Gorovsky M.A."/>
            <person name="Keeling P.J."/>
            <person name="Waller R.F."/>
            <person name="Patron N.J."/>
            <person name="Cherry J.M."/>
            <person name="Stover N.A."/>
            <person name="Krieger C.J."/>
            <person name="del Toro C."/>
            <person name="Ryder H.F."/>
            <person name="Williamson S.C."/>
            <person name="Barbeau R.A."/>
            <person name="Hamilton E.P."/>
            <person name="Orias E."/>
        </authorList>
    </citation>
    <scope>NUCLEOTIDE SEQUENCE [LARGE SCALE GENOMIC DNA]</scope>
    <source>
        <strain evidence="4">SB210</strain>
    </source>
</reference>
<feature type="domain" description="CCD97-like C-terminal" evidence="2">
    <location>
        <begin position="132"/>
        <end position="193"/>
    </location>
</feature>
<dbReference type="KEGG" id="tet:TTHERM_00713510"/>
<dbReference type="EMBL" id="GG662338">
    <property type="protein sequence ID" value="EAS05657.1"/>
    <property type="molecule type" value="Genomic_DNA"/>
</dbReference>
<feature type="compositionally biased region" description="Acidic residues" evidence="1">
    <location>
        <begin position="189"/>
        <end position="198"/>
    </location>
</feature>
<dbReference type="GeneID" id="7837481"/>
<feature type="region of interest" description="Disordered" evidence="1">
    <location>
        <begin position="1"/>
        <end position="21"/>
    </location>
</feature>
<feature type="compositionally biased region" description="Polar residues" evidence="1">
    <location>
        <begin position="9"/>
        <end position="21"/>
    </location>
</feature>
<dbReference type="RefSeq" id="XP_001025902.1">
    <property type="nucleotide sequence ID" value="XM_001025902.3"/>
</dbReference>
<dbReference type="OrthoDB" id="333176at2759"/>
<name>Q24CV1_TETTS</name>
<accession>Q24CV1</accession>
<evidence type="ECO:0000259" key="2">
    <source>
        <dbReference type="Pfam" id="PF09747"/>
    </source>
</evidence>
<dbReference type="AlphaFoldDB" id="Q24CV1"/>
<proteinExistence type="predicted"/>
<dbReference type="Proteomes" id="UP000009168">
    <property type="component" value="Unassembled WGS sequence"/>
</dbReference>
<evidence type="ECO:0000313" key="4">
    <source>
        <dbReference type="Proteomes" id="UP000009168"/>
    </source>
</evidence>
<dbReference type="PANTHER" id="PTHR31840:SF1">
    <property type="entry name" value="COILED-COIL DOMAIN-CONTAINING PROTEIN 97"/>
    <property type="match status" value="1"/>
</dbReference>
<dbReference type="InterPro" id="IPR040233">
    <property type="entry name" value="CCD97-like_C"/>
</dbReference>
<dbReference type="InterPro" id="IPR018613">
    <property type="entry name" value="Ccdc97-like"/>
</dbReference>
<sequence length="211" mass="25832">MEIEEQKNINKTMQPEDQAPQSKIDEIKRMVMLRKTQRKIPAQILNRRYKKLQQLIEEDDFFSEEAIKMRQPLLYYLYCGQYLKQQAENFSELSFAQFLEELMMKEEYRQQLEDEYNASKEKDLLPKRMIYDQTISEQEREDYEDELITFMHNQFLIGEEKDHFNYDEIDNDENLDDRKIIDQDQEDKYFDDEEENEVDPSKSEYTGIEDY</sequence>
<dbReference type="PANTHER" id="PTHR31840">
    <property type="entry name" value="COILED-COIL DOMAIN-CONTAINING PROTEIN 97"/>
    <property type="match status" value="1"/>
</dbReference>